<dbReference type="EMBL" id="OC864376">
    <property type="protein sequence ID" value="CAD7631662.1"/>
    <property type="molecule type" value="Genomic_DNA"/>
</dbReference>
<dbReference type="PROSITE" id="PS50082">
    <property type="entry name" value="WD_REPEATS_2"/>
    <property type="match status" value="2"/>
</dbReference>
<dbReference type="GO" id="GO:0080008">
    <property type="term" value="C:Cul4-RING E3 ubiquitin ligase complex"/>
    <property type="evidence" value="ECO:0007669"/>
    <property type="project" value="TreeGrafter"/>
</dbReference>
<dbReference type="Gene3D" id="2.130.10.10">
    <property type="entry name" value="YVTN repeat-like/Quinoprotein amine dehydrogenase"/>
    <property type="match status" value="3"/>
</dbReference>
<dbReference type="OrthoDB" id="5573735at2759"/>
<keyword evidence="2" id="KW-0677">Repeat</keyword>
<proteinExistence type="predicted"/>
<feature type="repeat" description="WD" evidence="3">
    <location>
        <begin position="165"/>
        <end position="207"/>
    </location>
</feature>
<feature type="compositionally biased region" description="Low complexity" evidence="4">
    <location>
        <begin position="545"/>
        <end position="556"/>
    </location>
</feature>
<dbReference type="InterPro" id="IPR036322">
    <property type="entry name" value="WD40_repeat_dom_sf"/>
</dbReference>
<dbReference type="SUPFAM" id="SSF50978">
    <property type="entry name" value="WD40 repeat-like"/>
    <property type="match status" value="1"/>
</dbReference>
<name>A0A7R9L0J8_9ACAR</name>
<dbReference type="EMBL" id="CAJPIZ010009801">
    <property type="protein sequence ID" value="CAG2112092.1"/>
    <property type="molecule type" value="Genomic_DNA"/>
</dbReference>
<dbReference type="InterPro" id="IPR045151">
    <property type="entry name" value="DCAF8"/>
</dbReference>
<evidence type="ECO:0000256" key="3">
    <source>
        <dbReference type="PROSITE-ProRule" id="PRU00221"/>
    </source>
</evidence>
<dbReference type="GO" id="GO:0005737">
    <property type="term" value="C:cytoplasm"/>
    <property type="evidence" value="ECO:0007669"/>
    <property type="project" value="TreeGrafter"/>
</dbReference>
<feature type="repeat" description="WD" evidence="3">
    <location>
        <begin position="362"/>
        <end position="394"/>
    </location>
</feature>
<protein>
    <recommendedName>
        <fullName evidence="7">DDB1- and CUL4-associated factor 5</fullName>
    </recommendedName>
</protein>
<dbReference type="SMART" id="SM00320">
    <property type="entry name" value="WD40"/>
    <property type="match status" value="6"/>
</dbReference>
<dbReference type="GO" id="GO:0045717">
    <property type="term" value="P:negative regulation of fatty acid biosynthetic process"/>
    <property type="evidence" value="ECO:0007669"/>
    <property type="project" value="TreeGrafter"/>
</dbReference>
<organism evidence="5">
    <name type="scientific">Medioppia subpectinata</name>
    <dbReference type="NCBI Taxonomy" id="1979941"/>
    <lineage>
        <taxon>Eukaryota</taxon>
        <taxon>Metazoa</taxon>
        <taxon>Ecdysozoa</taxon>
        <taxon>Arthropoda</taxon>
        <taxon>Chelicerata</taxon>
        <taxon>Arachnida</taxon>
        <taxon>Acari</taxon>
        <taxon>Acariformes</taxon>
        <taxon>Sarcoptiformes</taxon>
        <taxon>Oribatida</taxon>
        <taxon>Brachypylina</taxon>
        <taxon>Oppioidea</taxon>
        <taxon>Oppiidae</taxon>
        <taxon>Medioppia</taxon>
    </lineage>
</organism>
<dbReference type="InterPro" id="IPR015943">
    <property type="entry name" value="WD40/YVTN_repeat-like_dom_sf"/>
</dbReference>
<dbReference type="PROSITE" id="PS50294">
    <property type="entry name" value="WD_REPEATS_REGION"/>
    <property type="match status" value="1"/>
</dbReference>
<feature type="compositionally biased region" description="Polar residues" evidence="4">
    <location>
        <begin position="742"/>
        <end position="751"/>
    </location>
</feature>
<reference evidence="5" key="1">
    <citation type="submission" date="2020-11" db="EMBL/GenBank/DDBJ databases">
        <authorList>
            <person name="Tran Van P."/>
        </authorList>
    </citation>
    <scope>NUCLEOTIDE SEQUENCE</scope>
</reference>
<feature type="compositionally biased region" description="Low complexity" evidence="4">
    <location>
        <begin position="730"/>
        <end position="740"/>
    </location>
</feature>
<evidence type="ECO:0000313" key="5">
    <source>
        <dbReference type="EMBL" id="CAD7631662.1"/>
    </source>
</evidence>
<gene>
    <name evidence="5" type="ORF">OSB1V03_LOCUS12071</name>
</gene>
<feature type="non-terminal residue" evidence="5">
    <location>
        <position position="751"/>
    </location>
</feature>
<accession>A0A7R9L0J8</accession>
<dbReference type="InterPro" id="IPR001680">
    <property type="entry name" value="WD40_rpt"/>
</dbReference>
<feature type="region of interest" description="Disordered" evidence="4">
    <location>
        <begin position="529"/>
        <end position="576"/>
    </location>
</feature>
<keyword evidence="1 3" id="KW-0853">WD repeat</keyword>
<evidence type="ECO:0000256" key="4">
    <source>
        <dbReference type="SAM" id="MobiDB-lite"/>
    </source>
</evidence>
<evidence type="ECO:0000313" key="6">
    <source>
        <dbReference type="Proteomes" id="UP000759131"/>
    </source>
</evidence>
<dbReference type="PANTHER" id="PTHR15574:SF43">
    <property type="entry name" value="DDB1- AND CUL4-ASSOCIATED FACTOR 5"/>
    <property type="match status" value="1"/>
</dbReference>
<feature type="compositionally biased region" description="Basic and acidic residues" evidence="4">
    <location>
        <begin position="529"/>
        <end position="539"/>
    </location>
</feature>
<dbReference type="Pfam" id="PF00400">
    <property type="entry name" value="WD40"/>
    <property type="match status" value="3"/>
</dbReference>
<evidence type="ECO:0000256" key="2">
    <source>
        <dbReference type="ARBA" id="ARBA00022737"/>
    </source>
</evidence>
<sequence>MSWRRLKNTTRNVLSREYNDLLCRKYSTDLLRSRFESAQDLYHKDLFSHYGCVNAIEFSDNGQYLVSGMSSSITSLALLSQSHYMYVLFASLFHVLLKGGDDRRILLWDVQKAISGAGEPQIMKGEHNSNIFCLGFDSQCHRLFSAGNDELVMIHDSVTGETVDVILHNDAIYGLSVNPFDDNVFASACDDGRVCLWDLRKETVRETTVLARYSSAFHAVMYNPFESRLLATANTKEGIAVWDVRKPLCVLQQYNSSLLSSQSAMSVRFNKTGTLILALRRRLPPVLYNLRSSYPIVEFDDSGYYNSCTMKSCCFGGDSDQYVLSGSDDFKLYMWQIPEQVYQNGESNSPDSVWVESADLILNGHRSIVNQVRYNYTNAVIASSGVEKVIKLWSSFPLPEGSGSLQTKPTYKEHRQVFSHEDYINLVLESGQFVTHDYSHQSVQEDPRMMAFFDSLVQRDIEGWTSDSSNSIDGETNFYELCWNTVHDSDDDRSSNSSSHNSDNDDSIDDLNSHYFKYLDIISKRIDSNEQKPNKRSCESSDGQTATTSTAESVTTPAKAIRDRLLNDSDDNTTDKTSLNRISELISEKKREQLKKLIRVAVRMTRKKLKRYQKRCNTKSKYDMTKNCNSEAQKQRLEDVKHKLDYLAQKVNCQTTPTDGPKTDNHRNYRRLRFLANQSDLVFNEVLPVGSSSSSSDSDDSNFVSGEELYNAISEMSRMRTVMGADTDSSDSSSSSSGDSVVQMNGTNTLA</sequence>
<evidence type="ECO:0008006" key="7">
    <source>
        <dbReference type="Google" id="ProtNLM"/>
    </source>
</evidence>
<keyword evidence="6" id="KW-1185">Reference proteome</keyword>
<dbReference type="InterPro" id="IPR018247">
    <property type="entry name" value="EF_Hand_1_Ca_BS"/>
</dbReference>
<dbReference type="AlphaFoldDB" id="A0A7R9L0J8"/>
<evidence type="ECO:0000256" key="1">
    <source>
        <dbReference type="ARBA" id="ARBA00022574"/>
    </source>
</evidence>
<feature type="region of interest" description="Disordered" evidence="4">
    <location>
        <begin position="715"/>
        <end position="751"/>
    </location>
</feature>
<dbReference type="PANTHER" id="PTHR15574">
    <property type="entry name" value="WD REPEAT DOMAIN-CONTAINING FAMILY"/>
    <property type="match status" value="1"/>
</dbReference>
<dbReference type="PROSITE" id="PS00018">
    <property type="entry name" value="EF_HAND_1"/>
    <property type="match status" value="1"/>
</dbReference>
<dbReference type="Proteomes" id="UP000759131">
    <property type="component" value="Unassembled WGS sequence"/>
</dbReference>